<organism evidence="2 3">
    <name type="scientific">Suillus subaureus</name>
    <dbReference type="NCBI Taxonomy" id="48587"/>
    <lineage>
        <taxon>Eukaryota</taxon>
        <taxon>Fungi</taxon>
        <taxon>Dikarya</taxon>
        <taxon>Basidiomycota</taxon>
        <taxon>Agaricomycotina</taxon>
        <taxon>Agaricomycetes</taxon>
        <taxon>Agaricomycetidae</taxon>
        <taxon>Boletales</taxon>
        <taxon>Suillineae</taxon>
        <taxon>Suillaceae</taxon>
        <taxon>Suillus</taxon>
    </lineage>
</organism>
<dbReference type="RefSeq" id="XP_041185141.1">
    <property type="nucleotide sequence ID" value="XM_041343748.1"/>
</dbReference>
<dbReference type="Pfam" id="PF20151">
    <property type="entry name" value="DUF6533"/>
    <property type="match status" value="1"/>
</dbReference>
<comment type="caution">
    <text evidence="2">The sequence shown here is derived from an EMBL/GenBank/DDBJ whole genome shotgun (WGS) entry which is preliminary data.</text>
</comment>
<proteinExistence type="predicted"/>
<dbReference type="GeneID" id="64637764"/>
<dbReference type="InterPro" id="IPR045340">
    <property type="entry name" value="DUF6533"/>
</dbReference>
<sequence length="58" mass="6807">MTIISDDPTWWPIISFCHLYNYFLAACSTVVVYDWALTFGQEFELILVGKVLYQNQIE</sequence>
<gene>
    <name evidence="2" type="ORF">BJ212DRAFT_650457</name>
</gene>
<feature type="domain" description="DUF6533" evidence="1">
    <location>
        <begin position="22"/>
        <end position="47"/>
    </location>
</feature>
<evidence type="ECO:0000313" key="2">
    <source>
        <dbReference type="EMBL" id="KAG1794517.1"/>
    </source>
</evidence>
<protein>
    <recommendedName>
        <fullName evidence="1">DUF6533 domain-containing protein</fullName>
    </recommendedName>
</protein>
<reference evidence="2" key="1">
    <citation type="journal article" date="2020" name="New Phytol.">
        <title>Comparative genomics reveals dynamic genome evolution in host specialist ectomycorrhizal fungi.</title>
        <authorList>
            <person name="Lofgren L.A."/>
            <person name="Nguyen N.H."/>
            <person name="Vilgalys R."/>
            <person name="Ruytinx J."/>
            <person name="Liao H.L."/>
            <person name="Branco S."/>
            <person name="Kuo A."/>
            <person name="LaButti K."/>
            <person name="Lipzen A."/>
            <person name="Andreopoulos W."/>
            <person name="Pangilinan J."/>
            <person name="Riley R."/>
            <person name="Hundley H."/>
            <person name="Na H."/>
            <person name="Barry K."/>
            <person name="Grigoriev I.V."/>
            <person name="Stajich J.E."/>
            <person name="Kennedy P.G."/>
        </authorList>
    </citation>
    <scope>NUCLEOTIDE SEQUENCE</scope>
    <source>
        <strain evidence="2">MN1</strain>
    </source>
</reference>
<accession>A0A9P7DHG1</accession>
<dbReference type="Proteomes" id="UP000807769">
    <property type="component" value="Unassembled WGS sequence"/>
</dbReference>
<dbReference type="AlphaFoldDB" id="A0A9P7DHG1"/>
<dbReference type="EMBL" id="JABBWG010000374">
    <property type="protein sequence ID" value="KAG1794517.1"/>
    <property type="molecule type" value="Genomic_DNA"/>
</dbReference>
<name>A0A9P7DHG1_9AGAM</name>
<keyword evidence="3" id="KW-1185">Reference proteome</keyword>
<evidence type="ECO:0000259" key="1">
    <source>
        <dbReference type="Pfam" id="PF20151"/>
    </source>
</evidence>
<dbReference type="OrthoDB" id="2692685at2759"/>
<evidence type="ECO:0000313" key="3">
    <source>
        <dbReference type="Proteomes" id="UP000807769"/>
    </source>
</evidence>